<keyword evidence="6" id="KW-1185">Reference proteome</keyword>
<evidence type="ECO:0000313" key="5">
    <source>
        <dbReference type="EMBL" id="VEL26423.1"/>
    </source>
</evidence>
<keyword evidence="3" id="KW-0812">Transmembrane</keyword>
<accession>A0A448X2Y6</accession>
<evidence type="ECO:0000259" key="4">
    <source>
        <dbReference type="Pfam" id="PF13868"/>
    </source>
</evidence>
<protein>
    <recommendedName>
        <fullName evidence="4">Trichohyalin-plectin-homology domain-containing protein</fullName>
    </recommendedName>
</protein>
<keyword evidence="3" id="KW-1133">Transmembrane helix</keyword>
<dbReference type="Pfam" id="PF13868">
    <property type="entry name" value="TPH"/>
    <property type="match status" value="1"/>
</dbReference>
<proteinExistence type="predicted"/>
<feature type="transmembrane region" description="Helical" evidence="3">
    <location>
        <begin position="120"/>
        <end position="140"/>
    </location>
</feature>
<dbReference type="InterPro" id="IPR043597">
    <property type="entry name" value="TPH_dom"/>
</dbReference>
<feature type="domain" description="Trichohyalin-plectin-homology" evidence="4">
    <location>
        <begin position="2"/>
        <end position="118"/>
    </location>
</feature>
<dbReference type="Proteomes" id="UP000784294">
    <property type="component" value="Unassembled WGS sequence"/>
</dbReference>
<dbReference type="AlphaFoldDB" id="A0A448X2Y6"/>
<keyword evidence="1 2" id="KW-0175">Coiled coil</keyword>
<reference evidence="5" key="1">
    <citation type="submission" date="2018-11" db="EMBL/GenBank/DDBJ databases">
        <authorList>
            <consortium name="Pathogen Informatics"/>
        </authorList>
    </citation>
    <scope>NUCLEOTIDE SEQUENCE</scope>
</reference>
<dbReference type="EMBL" id="CAAALY010080123">
    <property type="protein sequence ID" value="VEL26423.1"/>
    <property type="molecule type" value="Genomic_DNA"/>
</dbReference>
<gene>
    <name evidence="5" type="ORF">PXEA_LOCUS19863</name>
</gene>
<comment type="caution">
    <text evidence="5">The sequence shown here is derived from an EMBL/GenBank/DDBJ whole genome shotgun (WGS) entry which is preliminary data.</text>
</comment>
<organism evidence="5 6">
    <name type="scientific">Protopolystoma xenopodis</name>
    <dbReference type="NCBI Taxonomy" id="117903"/>
    <lineage>
        <taxon>Eukaryota</taxon>
        <taxon>Metazoa</taxon>
        <taxon>Spiralia</taxon>
        <taxon>Lophotrochozoa</taxon>
        <taxon>Platyhelminthes</taxon>
        <taxon>Monogenea</taxon>
        <taxon>Polyopisthocotylea</taxon>
        <taxon>Polystomatidea</taxon>
        <taxon>Polystomatidae</taxon>
        <taxon>Protopolystoma</taxon>
    </lineage>
</organism>
<keyword evidence="3" id="KW-0472">Membrane</keyword>
<evidence type="ECO:0000256" key="3">
    <source>
        <dbReference type="SAM" id="Phobius"/>
    </source>
</evidence>
<feature type="coiled-coil region" evidence="2">
    <location>
        <begin position="6"/>
        <end position="93"/>
    </location>
</feature>
<evidence type="ECO:0000256" key="2">
    <source>
        <dbReference type="SAM" id="Coils"/>
    </source>
</evidence>
<sequence>MREKWRQAEEARLAEENARIRAYMEERNLRMSEHSNQKLARMANMEALQAKLANELNLRENERHEMEEVRQTLAVAEEEAKARNKEAEAWERRLRQRLEILDDRQRSIAEKARFKEVRRYFQQSFAFFLIAFIPLLNASIHTYKYILTQKHKYIYIYICMYMHNKTDKND</sequence>
<evidence type="ECO:0000256" key="1">
    <source>
        <dbReference type="ARBA" id="ARBA00023054"/>
    </source>
</evidence>
<name>A0A448X2Y6_9PLAT</name>
<evidence type="ECO:0000313" key="6">
    <source>
        <dbReference type="Proteomes" id="UP000784294"/>
    </source>
</evidence>